<sequence>MPSKIKKRGENTYLLSVAAGYEANGKQKVYTKTVTANSERELNKLYALFVAEVERGEVSTSGNMTLSQFYDYWTEHYAIMIKKHEATTLAYNDHLFARIRTSLGSKKLNKIEPKHLLTFYKNLAEPGIKKVPTKKDSAEKKPPEKLSDSTIKKHHTLLSTMLNVAVKWNLIPYNPAKRIEPPKAVVEQKTVYTEEQLGQFIKALESQPAKYKAMVFLAITCGLRREEILGLQWNHFNFENNTVKIEQAIVYTKRTGVIAKKTKNDRSTRLLTFPAYIVPVLKQHRAGQLSNRLQLGTKWEGAKEAEDDFVFTQWSGKPMFPYTMNKWLSKFVKNNNLPKITPHIFRHMAATYLITAGHDIRTVSGKLGHSQTSTTMNIYSHLMEKAEQETADTMGDILKKAATKTTQKKQTK</sequence>
<dbReference type="CDD" id="cd01189">
    <property type="entry name" value="INT_ICEBs1_C_like"/>
    <property type="match status" value="1"/>
</dbReference>
<dbReference type="PANTHER" id="PTHR30349:SF91">
    <property type="entry name" value="INTA PROTEIN"/>
    <property type="match status" value="1"/>
</dbReference>
<dbReference type="InterPro" id="IPR050090">
    <property type="entry name" value="Tyrosine_recombinase_XerCD"/>
</dbReference>
<evidence type="ECO:0000313" key="7">
    <source>
        <dbReference type="EMBL" id="CVK19187.1"/>
    </source>
</evidence>
<feature type="domain" description="Core-binding (CB)" evidence="6">
    <location>
        <begin position="64"/>
        <end position="166"/>
    </location>
</feature>
<evidence type="ECO:0000256" key="2">
    <source>
        <dbReference type="ARBA" id="ARBA00023125"/>
    </source>
</evidence>
<keyword evidence="8" id="KW-1185">Reference proteome</keyword>
<dbReference type="PROSITE" id="PS51900">
    <property type="entry name" value="CB"/>
    <property type="match status" value="1"/>
</dbReference>
<dbReference type="InterPro" id="IPR002104">
    <property type="entry name" value="Integrase_catalytic"/>
</dbReference>
<keyword evidence="2 4" id="KW-0238">DNA-binding</keyword>
<evidence type="ECO:0000259" key="6">
    <source>
        <dbReference type="PROSITE" id="PS51900"/>
    </source>
</evidence>
<evidence type="ECO:0000313" key="8">
    <source>
        <dbReference type="Proteomes" id="UP000245702"/>
    </source>
</evidence>
<dbReference type="InterPro" id="IPR010998">
    <property type="entry name" value="Integrase_recombinase_N"/>
</dbReference>
<organism evidence="7 8">
    <name type="scientific">Sporomusa sphaeroides DSM 2875</name>
    <dbReference type="NCBI Taxonomy" id="1337886"/>
    <lineage>
        <taxon>Bacteria</taxon>
        <taxon>Bacillati</taxon>
        <taxon>Bacillota</taxon>
        <taxon>Negativicutes</taxon>
        <taxon>Selenomonadales</taxon>
        <taxon>Sporomusaceae</taxon>
        <taxon>Sporomusa</taxon>
    </lineage>
</organism>
<dbReference type="InterPro" id="IPR011010">
    <property type="entry name" value="DNA_brk_join_enz"/>
</dbReference>
<evidence type="ECO:0000256" key="3">
    <source>
        <dbReference type="ARBA" id="ARBA00023172"/>
    </source>
</evidence>
<evidence type="ECO:0000259" key="5">
    <source>
        <dbReference type="PROSITE" id="PS51898"/>
    </source>
</evidence>
<evidence type="ECO:0000256" key="4">
    <source>
        <dbReference type="PROSITE-ProRule" id="PRU01248"/>
    </source>
</evidence>
<dbReference type="Pfam" id="PF14659">
    <property type="entry name" value="Phage_int_SAM_3"/>
    <property type="match status" value="1"/>
</dbReference>
<accession>A0ABP2C5S4</accession>
<name>A0ABP2C5S4_9FIRM</name>
<dbReference type="InterPro" id="IPR004107">
    <property type="entry name" value="Integrase_SAM-like_N"/>
</dbReference>
<dbReference type="Pfam" id="PF00589">
    <property type="entry name" value="Phage_integrase"/>
    <property type="match status" value="1"/>
</dbReference>
<dbReference type="EMBL" id="FCOW01000008">
    <property type="protein sequence ID" value="CVK19187.1"/>
    <property type="molecule type" value="Genomic_DNA"/>
</dbReference>
<evidence type="ECO:0000256" key="1">
    <source>
        <dbReference type="ARBA" id="ARBA00022908"/>
    </source>
</evidence>
<comment type="caution">
    <text evidence="7">The sequence shown here is derived from an EMBL/GenBank/DDBJ whole genome shotgun (WGS) entry which is preliminary data.</text>
</comment>
<feature type="domain" description="Tyr recombinase" evidence="5">
    <location>
        <begin position="187"/>
        <end position="392"/>
    </location>
</feature>
<keyword evidence="1" id="KW-0229">DNA integration</keyword>
<dbReference type="RefSeq" id="WP_075756234.1">
    <property type="nucleotide sequence ID" value="NZ_CP146991.1"/>
</dbReference>
<proteinExistence type="predicted"/>
<reference evidence="7 8" key="1">
    <citation type="submission" date="2016-01" db="EMBL/GenBank/DDBJ databases">
        <authorList>
            <person name="Brown R."/>
        </authorList>
    </citation>
    <scope>NUCLEOTIDE SEQUENCE [LARGE SCALE GENOMIC DNA]</scope>
    <source>
        <strain evidence="7">Sporomusa sphaeroides DSM 2875</strain>
    </source>
</reference>
<dbReference type="InterPro" id="IPR044068">
    <property type="entry name" value="CB"/>
</dbReference>
<keyword evidence="3" id="KW-0233">DNA recombination</keyword>
<dbReference type="PROSITE" id="PS51898">
    <property type="entry name" value="TYR_RECOMBINASE"/>
    <property type="match status" value="1"/>
</dbReference>
<dbReference type="Proteomes" id="UP000245702">
    <property type="component" value="Unassembled WGS sequence"/>
</dbReference>
<dbReference type="Gene3D" id="1.10.443.10">
    <property type="entry name" value="Intergrase catalytic core"/>
    <property type="match status" value="1"/>
</dbReference>
<dbReference type="InterPro" id="IPR013762">
    <property type="entry name" value="Integrase-like_cat_sf"/>
</dbReference>
<dbReference type="Gene3D" id="1.10.150.130">
    <property type="match status" value="1"/>
</dbReference>
<dbReference type="PANTHER" id="PTHR30349">
    <property type="entry name" value="PHAGE INTEGRASE-RELATED"/>
    <property type="match status" value="1"/>
</dbReference>
<protein>
    <submittedName>
        <fullName evidence="7">Transposase from transposon Tn916</fullName>
    </submittedName>
</protein>
<gene>
    <name evidence="7" type="primary">Int-Tn_3</name>
    <name evidence="7" type="ORF">SSPH_01836</name>
</gene>
<dbReference type="SUPFAM" id="SSF56349">
    <property type="entry name" value="DNA breaking-rejoining enzymes"/>
    <property type="match status" value="1"/>
</dbReference>